<name>A0A8J8T219_HALGN</name>
<protein>
    <submittedName>
        <fullName evidence="2">Uncharacterized protein</fullName>
    </submittedName>
</protein>
<comment type="caution">
    <text evidence="2">The sequence shown here is derived from an EMBL/GenBank/DDBJ whole genome shotgun (WGS) entry which is preliminary data.</text>
</comment>
<sequence length="512" mass="60171">MEQIINMHSQNFTQLHKLFAHIQQPQHQQSLQLKHFTNATPDDNLHENSLLKQQPSQVNTEDLVHPSFDNRKASKRLGSVPSQGARSIFTSFASNKLIGRFRRAMLNKVMNALHEAEALKKSHAKDFENKKMLKAKVYKVIRRLQDERPLCAHHTKHQRDYQLKIDFVNSKNNRKITNASSQDAYAVNNTAQMSKSYQMLIASEKAKRGVDNLPKLQNLNAALYESFSEEELQIIFEDLRFFFPDEKIYKRLAIFHELDIFEGEHFKIKETYKRKIQALTKKREEGRKHHDPHNPHHHHHPLSEDEEDEDVLHFDRASTQDNQDLLIHDTEHNPFSQSKKRKIRIESDSQHNQSMNSSFQAHARATSQLNKVTKGILKEHSQFEMFDDPRSENTDTKIPIKSNNQDSRLPLIRDGMSQRDEQKELPYRFDKFSSRIPTQQRKLRINDLTNNSKSAALEKFSLRRAKNQSVARGQFNLNIDDKKRGDNKHRQRKGQQSEEKIDWYADDKDFFE</sequence>
<feature type="compositionally biased region" description="Basic and acidic residues" evidence="1">
    <location>
        <begin position="281"/>
        <end position="294"/>
    </location>
</feature>
<dbReference type="AlphaFoldDB" id="A0A8J8T219"/>
<reference evidence="2" key="1">
    <citation type="submission" date="2019-06" db="EMBL/GenBank/DDBJ databases">
        <authorList>
            <person name="Zheng W."/>
        </authorList>
    </citation>
    <scope>NUCLEOTIDE SEQUENCE</scope>
    <source>
        <strain evidence="2">QDHG01</strain>
    </source>
</reference>
<evidence type="ECO:0000256" key="1">
    <source>
        <dbReference type="SAM" id="MobiDB-lite"/>
    </source>
</evidence>
<evidence type="ECO:0000313" key="3">
    <source>
        <dbReference type="Proteomes" id="UP000785679"/>
    </source>
</evidence>
<keyword evidence="3" id="KW-1185">Reference proteome</keyword>
<dbReference type="EMBL" id="RRYP01009068">
    <property type="protein sequence ID" value="TNV79324.1"/>
    <property type="molecule type" value="Genomic_DNA"/>
</dbReference>
<feature type="region of interest" description="Disordered" evidence="1">
    <location>
        <begin position="386"/>
        <end position="408"/>
    </location>
</feature>
<evidence type="ECO:0000313" key="2">
    <source>
        <dbReference type="EMBL" id="TNV79324.1"/>
    </source>
</evidence>
<gene>
    <name evidence="2" type="ORF">FGO68_gene5968</name>
</gene>
<feature type="compositionally biased region" description="Basic and acidic residues" evidence="1">
    <location>
        <begin position="495"/>
        <end position="512"/>
    </location>
</feature>
<organism evidence="2 3">
    <name type="scientific">Halteria grandinella</name>
    <dbReference type="NCBI Taxonomy" id="5974"/>
    <lineage>
        <taxon>Eukaryota</taxon>
        <taxon>Sar</taxon>
        <taxon>Alveolata</taxon>
        <taxon>Ciliophora</taxon>
        <taxon>Intramacronucleata</taxon>
        <taxon>Spirotrichea</taxon>
        <taxon>Stichotrichia</taxon>
        <taxon>Sporadotrichida</taxon>
        <taxon>Halteriidae</taxon>
        <taxon>Halteria</taxon>
    </lineage>
</organism>
<accession>A0A8J8T219</accession>
<dbReference type="OrthoDB" id="10686411at2759"/>
<proteinExistence type="predicted"/>
<feature type="compositionally biased region" description="Basic and acidic residues" evidence="1">
    <location>
        <begin position="386"/>
        <end position="395"/>
    </location>
</feature>
<dbReference type="Proteomes" id="UP000785679">
    <property type="component" value="Unassembled WGS sequence"/>
</dbReference>
<feature type="region of interest" description="Disordered" evidence="1">
    <location>
        <begin position="330"/>
        <end position="356"/>
    </location>
</feature>
<feature type="region of interest" description="Disordered" evidence="1">
    <location>
        <begin position="471"/>
        <end position="512"/>
    </location>
</feature>
<feature type="region of interest" description="Disordered" evidence="1">
    <location>
        <begin position="277"/>
        <end position="310"/>
    </location>
</feature>